<feature type="transmembrane region" description="Helical" evidence="10">
    <location>
        <begin position="647"/>
        <end position="669"/>
    </location>
</feature>
<dbReference type="InterPro" id="IPR007029">
    <property type="entry name" value="YHS_dom"/>
</dbReference>
<evidence type="ECO:0000256" key="6">
    <source>
        <dbReference type="ARBA" id="ARBA00022840"/>
    </source>
</evidence>
<dbReference type="PANTHER" id="PTHR43520:SF8">
    <property type="entry name" value="P-TYPE CU(+) TRANSPORTER"/>
    <property type="match status" value="1"/>
</dbReference>
<dbReference type="NCBIfam" id="TIGR01525">
    <property type="entry name" value="ATPase-IB_hvy"/>
    <property type="match status" value="1"/>
</dbReference>
<dbReference type="InterPro" id="IPR023299">
    <property type="entry name" value="ATPase_P-typ_cyto_dom_N"/>
</dbReference>
<dbReference type="Pfam" id="PF00702">
    <property type="entry name" value="Hydrolase"/>
    <property type="match status" value="1"/>
</dbReference>
<keyword evidence="7" id="KW-1278">Translocase</keyword>
<dbReference type="NCBIfam" id="TIGR01512">
    <property type="entry name" value="ATPase-IB2_Cd"/>
    <property type="match status" value="1"/>
</dbReference>
<keyword evidence="6" id="KW-0067">ATP-binding</keyword>
<dbReference type="EMBL" id="LT671858">
    <property type="protein sequence ID" value="SIM59684.1"/>
    <property type="molecule type" value="Genomic_DNA"/>
</dbReference>
<dbReference type="InterPro" id="IPR023214">
    <property type="entry name" value="HAD_sf"/>
</dbReference>
<evidence type="ECO:0000256" key="3">
    <source>
        <dbReference type="ARBA" id="ARBA00022692"/>
    </source>
</evidence>
<dbReference type="InterPro" id="IPR011017">
    <property type="entry name" value="TRASH_dom"/>
</dbReference>
<keyword evidence="8 10" id="KW-1133">Transmembrane helix</keyword>
<proteinExistence type="inferred from homology"/>
<dbReference type="RefSeq" id="WP_021788743.1">
    <property type="nucleotide sequence ID" value="NZ_LT671858.1"/>
</dbReference>
<dbReference type="SUPFAM" id="SSF56784">
    <property type="entry name" value="HAD-like"/>
    <property type="match status" value="1"/>
</dbReference>
<dbReference type="PROSITE" id="PS01229">
    <property type="entry name" value="COF_2"/>
    <property type="match status" value="1"/>
</dbReference>
<dbReference type="GO" id="GO:0005507">
    <property type="term" value="F:copper ion binding"/>
    <property type="evidence" value="ECO:0007669"/>
    <property type="project" value="TreeGrafter"/>
</dbReference>
<accession>A0A1N5UFU2</accession>
<organism evidence="12 13">
    <name type="scientific">Cuniculiplasma divulgatum</name>
    <dbReference type="NCBI Taxonomy" id="1673428"/>
    <lineage>
        <taxon>Archaea</taxon>
        <taxon>Methanobacteriati</taxon>
        <taxon>Thermoplasmatota</taxon>
        <taxon>Thermoplasmata</taxon>
        <taxon>Thermoplasmatales</taxon>
        <taxon>Cuniculiplasmataceae</taxon>
        <taxon>Cuniculiplasma</taxon>
    </lineage>
</organism>
<dbReference type="GO" id="GO:0005524">
    <property type="term" value="F:ATP binding"/>
    <property type="evidence" value="ECO:0007669"/>
    <property type="project" value="UniProtKB-KW"/>
</dbReference>
<dbReference type="Gene3D" id="2.70.150.10">
    <property type="entry name" value="Calcium-transporting ATPase, cytoplasmic transduction domain A"/>
    <property type="match status" value="1"/>
</dbReference>
<evidence type="ECO:0000313" key="12">
    <source>
        <dbReference type="EMBL" id="SIM59684.1"/>
    </source>
</evidence>
<dbReference type="InterPro" id="IPR001757">
    <property type="entry name" value="P_typ_ATPase"/>
</dbReference>
<dbReference type="Pfam" id="PF00122">
    <property type="entry name" value="E1-E2_ATPase"/>
    <property type="match status" value="1"/>
</dbReference>
<sequence length="689" mass="74613">MPTDPVCGMFVSEDSELYTDIDGKRYYFCSKSCMDRFKSPEIEARKLKRKLTVGWVFSIIIMSMMYFTSNFQYKDYILLLFAIPVQFYSGLNFYSGAAQSIKNKSSNMDLLIAIGTLTAFFFSLFVTIFPDAIHGASVYYDASSFIITLILTGTFIENLSKRRANGSAVKLLELMPDRVHVIINDKEVEKHRNEVDVGELILVKPGEIIPVDGVVRSGASEIDQSMITGEQDPVLVSKDSNIFSGSRNLNGALQVEVLKKSSDSTVNRIYDLIQGAISGRVKIQKVADTFASVFVPVVLSVGAASGLFWYFYLSSVSNGLDIEIAILAFVSVVVIACPCAIGLAGPITLLISSSVSSQNGIVVKNPSSIERMSKATTVLFDKTGTLTESQPEILGIEPQLSVDSSELISIAASMERFSTHPVGKAIYSYAVRENIPLQEVHDFMETPGTGVEGTINGIKVKVQRSKDSGISSVLVKRGDEEIGNIKLSYSIRKTAKQAVSDLKGLGLKVGMVTGDSVNEAKRVGSLLGLDLIHAELKPDEKSKVISEYQERGEYVVFVGDGINDSIALETADAGFAMSTGSDIAKDTGDIILINDDLTNVPASIVISRDTVSKVRQNIGWAIGYNTVLIPVAAGVLVPFFSLSIYSFLPILSALAMGLSSTSVVMNSLLLKGKIGKDLNAKLQKKLPEV</sequence>
<dbReference type="InterPro" id="IPR036412">
    <property type="entry name" value="HAD-like_sf"/>
</dbReference>
<dbReference type="InterPro" id="IPR027256">
    <property type="entry name" value="P-typ_ATPase_IB"/>
</dbReference>
<dbReference type="InterPro" id="IPR018303">
    <property type="entry name" value="ATPase_P-typ_P_site"/>
</dbReference>
<dbReference type="Gene3D" id="3.40.1110.10">
    <property type="entry name" value="Calcium-transporting ATPase, cytoplasmic domain N"/>
    <property type="match status" value="1"/>
</dbReference>
<name>A0A1N5UFU2_9ARCH</name>
<reference evidence="12 13" key="1">
    <citation type="submission" date="2016-04" db="EMBL/GenBank/DDBJ databases">
        <authorList>
            <person name="Evans L.H."/>
            <person name="Alamgir A."/>
            <person name="Owens N."/>
            <person name="Weber N.D."/>
            <person name="Virtaneva K."/>
            <person name="Barbian K."/>
            <person name="Babar A."/>
            <person name="Rosenke K."/>
        </authorList>
    </citation>
    <scope>NUCLEOTIDE SEQUENCE [LARGE SCALE GENOMIC DNA]</scope>
    <source>
        <strain evidence="13">S5(T) (JCM 30642 \VKM B-2941)</strain>
    </source>
</reference>
<evidence type="ECO:0000313" key="13">
    <source>
        <dbReference type="Proteomes" id="UP000195607"/>
    </source>
</evidence>
<evidence type="ECO:0000256" key="1">
    <source>
        <dbReference type="ARBA" id="ARBA00004127"/>
    </source>
</evidence>
<evidence type="ECO:0000256" key="9">
    <source>
        <dbReference type="ARBA" id="ARBA00023136"/>
    </source>
</evidence>
<keyword evidence="4" id="KW-0479">Metal-binding</keyword>
<dbReference type="Gene3D" id="3.40.50.1000">
    <property type="entry name" value="HAD superfamily/HAD-like"/>
    <property type="match status" value="1"/>
</dbReference>
<dbReference type="GO" id="GO:0016020">
    <property type="term" value="C:membrane"/>
    <property type="evidence" value="ECO:0007669"/>
    <property type="project" value="InterPro"/>
</dbReference>
<dbReference type="AlphaFoldDB" id="A0A1N5UFU2"/>
<feature type="transmembrane region" description="Helical" evidence="10">
    <location>
        <begin position="324"/>
        <end position="351"/>
    </location>
</feature>
<evidence type="ECO:0000259" key="11">
    <source>
        <dbReference type="SMART" id="SM00746"/>
    </source>
</evidence>
<evidence type="ECO:0000256" key="5">
    <source>
        <dbReference type="ARBA" id="ARBA00022741"/>
    </source>
</evidence>
<feature type="transmembrane region" description="Helical" evidence="10">
    <location>
        <begin position="77"/>
        <end position="98"/>
    </location>
</feature>
<keyword evidence="3 10" id="KW-0812">Transmembrane</keyword>
<keyword evidence="5" id="KW-0547">Nucleotide-binding</keyword>
<dbReference type="Proteomes" id="UP000195607">
    <property type="component" value="Chromosome I"/>
</dbReference>
<evidence type="ECO:0000256" key="10">
    <source>
        <dbReference type="SAM" id="Phobius"/>
    </source>
</evidence>
<dbReference type="GO" id="GO:0016887">
    <property type="term" value="F:ATP hydrolysis activity"/>
    <property type="evidence" value="ECO:0007669"/>
    <property type="project" value="InterPro"/>
</dbReference>
<dbReference type="NCBIfam" id="TIGR01511">
    <property type="entry name" value="ATPase-IB1_Cu"/>
    <property type="match status" value="1"/>
</dbReference>
<dbReference type="GO" id="GO:0055070">
    <property type="term" value="P:copper ion homeostasis"/>
    <property type="evidence" value="ECO:0007669"/>
    <property type="project" value="TreeGrafter"/>
</dbReference>
<comment type="similarity">
    <text evidence="2">Belongs to the cation transport ATPase (P-type) (TC 3.A.3) family. Type IB subfamily.</text>
</comment>
<dbReference type="Pfam" id="PF04945">
    <property type="entry name" value="YHS"/>
    <property type="match status" value="1"/>
</dbReference>
<dbReference type="PROSITE" id="PS00154">
    <property type="entry name" value="ATPASE_E1_E2"/>
    <property type="match status" value="1"/>
</dbReference>
<keyword evidence="9 10" id="KW-0472">Membrane</keyword>
<gene>
    <name evidence="12" type="ORF">CSP5_0948</name>
</gene>
<dbReference type="PRINTS" id="PR00943">
    <property type="entry name" value="CUATPASE"/>
</dbReference>
<evidence type="ECO:0000256" key="2">
    <source>
        <dbReference type="ARBA" id="ARBA00006024"/>
    </source>
</evidence>
<feature type="transmembrane region" description="Helical" evidence="10">
    <location>
        <begin position="290"/>
        <end position="312"/>
    </location>
</feature>
<evidence type="ECO:0000256" key="4">
    <source>
        <dbReference type="ARBA" id="ARBA00022723"/>
    </source>
</evidence>
<dbReference type="InterPro" id="IPR023298">
    <property type="entry name" value="ATPase_P-typ_TM_dom_sf"/>
</dbReference>
<dbReference type="GO" id="GO:0043682">
    <property type="term" value="F:P-type divalent copper transporter activity"/>
    <property type="evidence" value="ECO:0007669"/>
    <property type="project" value="TreeGrafter"/>
</dbReference>
<dbReference type="PRINTS" id="PR00119">
    <property type="entry name" value="CATATPASE"/>
</dbReference>
<dbReference type="PANTHER" id="PTHR43520">
    <property type="entry name" value="ATP7, ISOFORM B"/>
    <property type="match status" value="1"/>
</dbReference>
<feature type="transmembrane region" description="Helical" evidence="10">
    <location>
        <begin position="110"/>
        <end position="130"/>
    </location>
</feature>
<dbReference type="InterPro" id="IPR008250">
    <property type="entry name" value="ATPase_P-typ_transduc_dom_A_sf"/>
</dbReference>
<dbReference type="SUPFAM" id="SSF81665">
    <property type="entry name" value="Calcium ATPase, transmembrane domain M"/>
    <property type="match status" value="1"/>
</dbReference>
<dbReference type="SMART" id="SM00746">
    <property type="entry name" value="TRASH"/>
    <property type="match status" value="1"/>
</dbReference>
<dbReference type="GO" id="GO:0012505">
    <property type="term" value="C:endomembrane system"/>
    <property type="evidence" value="ECO:0007669"/>
    <property type="project" value="UniProtKB-SubCell"/>
</dbReference>
<dbReference type="NCBIfam" id="TIGR01494">
    <property type="entry name" value="ATPase_P-type"/>
    <property type="match status" value="1"/>
</dbReference>
<evidence type="ECO:0000256" key="7">
    <source>
        <dbReference type="ARBA" id="ARBA00022967"/>
    </source>
</evidence>
<feature type="transmembrane region" description="Helical" evidence="10">
    <location>
        <begin position="136"/>
        <end position="156"/>
    </location>
</feature>
<dbReference type="SUPFAM" id="SSF81653">
    <property type="entry name" value="Calcium ATPase, transduction domain A"/>
    <property type="match status" value="1"/>
</dbReference>
<protein>
    <submittedName>
        <fullName evidence="12">Copper/silver-transporting P-type ATPase</fullName>
    </submittedName>
</protein>
<feature type="transmembrane region" description="Helical" evidence="10">
    <location>
        <begin position="51"/>
        <end position="71"/>
    </location>
</feature>
<evidence type="ECO:0000256" key="8">
    <source>
        <dbReference type="ARBA" id="ARBA00022989"/>
    </source>
</evidence>
<dbReference type="GeneID" id="41588217"/>
<comment type="subcellular location">
    <subcellularLocation>
        <location evidence="1">Endomembrane system</location>
        <topology evidence="1">Multi-pass membrane protein</topology>
    </subcellularLocation>
</comment>
<feature type="transmembrane region" description="Helical" evidence="10">
    <location>
        <begin position="618"/>
        <end position="641"/>
    </location>
</feature>
<dbReference type="InterPro" id="IPR059000">
    <property type="entry name" value="ATPase_P-type_domA"/>
</dbReference>
<feature type="domain" description="TRASH" evidence="11">
    <location>
        <begin position="4"/>
        <end position="41"/>
    </location>
</feature>